<feature type="transmembrane region" description="Helical" evidence="1">
    <location>
        <begin position="665"/>
        <end position="688"/>
    </location>
</feature>
<sequence>MPRKAKSDNYDALGSIFDFIFSEAKKPYGKRRSVKTGNTKPGISGEDAFTDTLAFTLERPGAIMSESVVNELDKSLDLELASVQFDEAGKLAVSTGNIINLIKDPKGFVDKAITRNKATRKASRAKFLGENIEDFVTTAWAYKFGDLEVKAATRGMIVAKNSSEAYKVKRALGQYSRTHTGEKSQILRVAIPSATYANDLDYMADRSLELLGRRTFLSDWETMSDIERDEFVEKVSMGGKQLEIQQYLERKYSPIEAGRFASATGANPNKEIDLFKPDLYKSLESQNLADRIMALSGATPGSKQEDEKRMYEKTLLLLNRNRVDLTKQLSDLNTEYRSATTSARKSELQKQIKDTKGALRSLDGSTFFGQIGKWEGYINSLKTVYGPAGTNVAASIINGEFFNEGKNKVLNPIEILKDDEGKAIKYGGVEIFVAKKLQTPNGNDRKVLNLYNKMGENLYYMTPRSLFRTFFFNGEGFARFLKNQEEKFTTFSGASSLSSIGLSTQDLFDKINSGKIGDLKNVVNDALTRSSSVLSPDQYLELEKILKSSKTLREVVHWLSLPSQAISHIKKAVDAVISDNLRKLRESIVSTLLKNQKIKEYLIKSGGIKLLGKWVSGAGLKVAIKGLVTALAAAVGLVGTPLASFVIAIGTWIGTDLVMKVVGDLLSILKYVTIGIFAFVIISGSGALSSFNKKNFSYSNAIPDSVISCTQYEETEVEPSGDIPWGPGVIPPRSSESCVFGAGAYNCSQGFVDVTGWSHEKYTVNMPVDLTNVYYVNAPQFCSTGTCTVTRIAIINCSDGSDAGGIVEFDANDGTTTYHFKLLHVVPLGVGQGDKLDGGQPVARVLNSEELKQGWCWTGMHLHLETKQNGSAVDPMELLQSFSCDVPDESGCSDPN</sequence>
<organism evidence="2 3">
    <name type="scientific">candidate division WS6 bacterium GW2011_GWB1_33_6</name>
    <dbReference type="NCBI Taxonomy" id="1619088"/>
    <lineage>
        <taxon>Bacteria</taxon>
        <taxon>Candidatus Dojkabacteria</taxon>
    </lineage>
</organism>
<keyword evidence="1" id="KW-1133">Transmembrane helix</keyword>
<dbReference type="AlphaFoldDB" id="A0A0G0ADK2"/>
<comment type="caution">
    <text evidence="2">The sequence shown here is derived from an EMBL/GenBank/DDBJ whole genome shotgun (WGS) entry which is preliminary data.</text>
</comment>
<feature type="transmembrane region" description="Helical" evidence="1">
    <location>
        <begin position="627"/>
        <end position="653"/>
    </location>
</feature>
<keyword evidence="1" id="KW-0472">Membrane</keyword>
<dbReference type="EMBL" id="LBPI01000013">
    <property type="protein sequence ID" value="KKP54673.1"/>
    <property type="molecule type" value="Genomic_DNA"/>
</dbReference>
<dbReference type="Proteomes" id="UP000034488">
    <property type="component" value="Unassembled WGS sequence"/>
</dbReference>
<accession>A0A0G0ADK2</accession>
<gene>
    <name evidence="2" type="ORF">UR47_C0013G0053</name>
</gene>
<evidence type="ECO:0000313" key="2">
    <source>
        <dbReference type="EMBL" id="KKP54673.1"/>
    </source>
</evidence>
<keyword evidence="1" id="KW-0812">Transmembrane</keyword>
<dbReference type="InterPro" id="IPR011055">
    <property type="entry name" value="Dup_hybrid_motif"/>
</dbReference>
<proteinExistence type="predicted"/>
<name>A0A0G0ADK2_9BACT</name>
<dbReference type="Gene3D" id="2.70.70.10">
    <property type="entry name" value="Glucose Permease (Domain IIA)"/>
    <property type="match status" value="1"/>
</dbReference>
<protein>
    <submittedName>
        <fullName evidence="2">Uncharacterized protein</fullName>
    </submittedName>
</protein>
<evidence type="ECO:0000256" key="1">
    <source>
        <dbReference type="SAM" id="Phobius"/>
    </source>
</evidence>
<evidence type="ECO:0000313" key="3">
    <source>
        <dbReference type="Proteomes" id="UP000034488"/>
    </source>
</evidence>
<reference evidence="2 3" key="1">
    <citation type="journal article" date="2015" name="Nature">
        <title>rRNA introns, odd ribosomes, and small enigmatic genomes across a large radiation of phyla.</title>
        <authorList>
            <person name="Brown C.T."/>
            <person name="Hug L.A."/>
            <person name="Thomas B.C."/>
            <person name="Sharon I."/>
            <person name="Castelle C.J."/>
            <person name="Singh A."/>
            <person name="Wilkins M.J."/>
            <person name="Williams K.H."/>
            <person name="Banfield J.F."/>
        </authorList>
    </citation>
    <scope>NUCLEOTIDE SEQUENCE [LARGE SCALE GENOMIC DNA]</scope>
</reference>